<evidence type="ECO:0000313" key="8">
    <source>
        <dbReference type="EMBL" id="CAB4851347.1"/>
    </source>
</evidence>
<evidence type="ECO:0000313" key="7">
    <source>
        <dbReference type="EMBL" id="CAB4826733.1"/>
    </source>
</evidence>
<gene>
    <name evidence="6" type="ORF">UFOPK2656_03450</name>
    <name evidence="7" type="ORF">UFOPK3099_01743</name>
    <name evidence="8" type="ORF">UFOPK3267_01492</name>
    <name evidence="9" type="ORF">UFOPK3651_03396</name>
    <name evidence="10" type="ORF">UFOPK3931_02776</name>
    <name evidence="5" type="ORF">UFOPK4189_03253</name>
</gene>
<evidence type="ECO:0000313" key="6">
    <source>
        <dbReference type="EMBL" id="CAB4749423.1"/>
    </source>
</evidence>
<dbReference type="SUPFAM" id="SSF46785">
    <property type="entry name" value="Winged helix' DNA-binding domain"/>
    <property type="match status" value="1"/>
</dbReference>
<evidence type="ECO:0000259" key="4">
    <source>
        <dbReference type="PROSITE" id="PS51118"/>
    </source>
</evidence>
<evidence type="ECO:0000313" key="5">
    <source>
        <dbReference type="EMBL" id="CAB4365510.1"/>
    </source>
</evidence>
<dbReference type="Gene3D" id="1.10.10.10">
    <property type="entry name" value="Winged helix-like DNA-binding domain superfamily/Winged helix DNA-binding domain"/>
    <property type="match status" value="1"/>
</dbReference>
<dbReference type="GO" id="GO:0003677">
    <property type="term" value="F:DNA binding"/>
    <property type="evidence" value="ECO:0007669"/>
    <property type="project" value="UniProtKB-KW"/>
</dbReference>
<dbReference type="PROSITE" id="PS51118">
    <property type="entry name" value="HTH_HXLR"/>
    <property type="match status" value="1"/>
</dbReference>
<dbReference type="SUPFAM" id="SSF55718">
    <property type="entry name" value="SCP-like"/>
    <property type="match status" value="1"/>
</dbReference>
<organism evidence="7">
    <name type="scientific">freshwater metagenome</name>
    <dbReference type="NCBI Taxonomy" id="449393"/>
    <lineage>
        <taxon>unclassified sequences</taxon>
        <taxon>metagenomes</taxon>
        <taxon>ecological metagenomes</taxon>
    </lineage>
</organism>
<dbReference type="EMBL" id="CAEZYF010000039">
    <property type="protein sequence ID" value="CAB4749423.1"/>
    <property type="molecule type" value="Genomic_DNA"/>
</dbReference>
<keyword evidence="2" id="KW-0238">DNA-binding</keyword>
<evidence type="ECO:0000313" key="9">
    <source>
        <dbReference type="EMBL" id="CAB4959209.1"/>
    </source>
</evidence>
<dbReference type="EMBL" id="CAFBMT010000041">
    <property type="protein sequence ID" value="CAB4959209.1"/>
    <property type="molecule type" value="Genomic_DNA"/>
</dbReference>
<feature type="domain" description="HTH hxlR-type" evidence="4">
    <location>
        <begin position="8"/>
        <end position="100"/>
    </location>
</feature>
<dbReference type="PANTHER" id="PTHR33204:SF18">
    <property type="entry name" value="TRANSCRIPTIONAL REGULATORY PROTEIN"/>
    <property type="match status" value="1"/>
</dbReference>
<accession>A0A6J7A1L8</accession>
<dbReference type="EMBL" id="CAFBIY010000078">
    <property type="protein sequence ID" value="CAB4851347.1"/>
    <property type="molecule type" value="Genomic_DNA"/>
</dbReference>
<dbReference type="InterPro" id="IPR036388">
    <property type="entry name" value="WH-like_DNA-bd_sf"/>
</dbReference>
<name>A0A6J7A1L8_9ZZZZ</name>
<dbReference type="EMBL" id="CAFBOL010000106">
    <property type="protein sequence ID" value="CAB5010339.1"/>
    <property type="molecule type" value="Genomic_DNA"/>
</dbReference>
<evidence type="ECO:0000256" key="3">
    <source>
        <dbReference type="ARBA" id="ARBA00023163"/>
    </source>
</evidence>
<dbReference type="InterPro" id="IPR036527">
    <property type="entry name" value="SCP2_sterol-bd_dom_sf"/>
</dbReference>
<dbReference type="InterPro" id="IPR036390">
    <property type="entry name" value="WH_DNA-bd_sf"/>
</dbReference>
<evidence type="ECO:0000256" key="1">
    <source>
        <dbReference type="ARBA" id="ARBA00023015"/>
    </source>
</evidence>
<sequence>MQSYGQYCPISRSAEILGDRWTIHIIRDLLTGTSRFNELIQGNPGLSRALLTRRLQQLVRADVVEHRDDGSYHLTPAGNDLQPIVFGLAQWGARWTFGQPQPEELDPDLLLWWLHRRLDPAQLPTPRFTVHVTFADHPKQYWIVVEREASLCLADPRFEVDVTMHSTLSALYRTYLGHVSLAEAHTRGDVSLRGSKVAVRGFLAAFQQSPVAELVRAETP</sequence>
<dbReference type="PANTHER" id="PTHR33204">
    <property type="entry name" value="TRANSCRIPTIONAL REGULATOR, MARR FAMILY"/>
    <property type="match status" value="1"/>
</dbReference>
<proteinExistence type="predicted"/>
<evidence type="ECO:0000313" key="10">
    <source>
        <dbReference type="EMBL" id="CAB5010339.1"/>
    </source>
</evidence>
<keyword evidence="3" id="KW-0804">Transcription</keyword>
<dbReference type="Pfam" id="PF01638">
    <property type="entry name" value="HxlR"/>
    <property type="match status" value="1"/>
</dbReference>
<dbReference type="AlphaFoldDB" id="A0A6J7A1L8"/>
<evidence type="ECO:0000256" key="2">
    <source>
        <dbReference type="ARBA" id="ARBA00023125"/>
    </source>
</evidence>
<dbReference type="EMBL" id="CAFAAV010000139">
    <property type="protein sequence ID" value="CAB4826733.1"/>
    <property type="molecule type" value="Genomic_DNA"/>
</dbReference>
<dbReference type="EMBL" id="CAESGF010000034">
    <property type="protein sequence ID" value="CAB4365510.1"/>
    <property type="molecule type" value="Genomic_DNA"/>
</dbReference>
<keyword evidence="1" id="KW-0805">Transcription regulation</keyword>
<dbReference type="InterPro" id="IPR002577">
    <property type="entry name" value="HTH_HxlR"/>
</dbReference>
<protein>
    <submittedName>
        <fullName evidence="7">Unannotated protein</fullName>
    </submittedName>
</protein>
<reference evidence="7" key="1">
    <citation type="submission" date="2020-05" db="EMBL/GenBank/DDBJ databases">
        <authorList>
            <person name="Chiriac C."/>
            <person name="Salcher M."/>
            <person name="Ghai R."/>
            <person name="Kavagutti S V."/>
        </authorList>
    </citation>
    <scope>NUCLEOTIDE SEQUENCE</scope>
</reference>
<dbReference type="Gene3D" id="3.30.1050.10">
    <property type="entry name" value="SCP2 sterol-binding domain"/>
    <property type="match status" value="1"/>
</dbReference>